<dbReference type="Pfam" id="PF00795">
    <property type="entry name" value="CN_hydrolase"/>
    <property type="match status" value="1"/>
</dbReference>
<dbReference type="PANTHER" id="PTHR43674:SF2">
    <property type="entry name" value="BETA-UREIDOPROPIONASE"/>
    <property type="match status" value="1"/>
</dbReference>
<accession>A0A1C3U1L8</accession>
<evidence type="ECO:0000256" key="1">
    <source>
        <dbReference type="ARBA" id="ARBA00022801"/>
    </source>
</evidence>
<dbReference type="Proteomes" id="UP000199205">
    <property type="component" value="Unassembled WGS sequence"/>
</dbReference>
<dbReference type="PANTHER" id="PTHR43674">
    <property type="entry name" value="NITRILASE C965.09-RELATED"/>
    <property type="match status" value="1"/>
</dbReference>
<sequence>MRIAAFQRMALFDAVDRTTEVLARDVAWAEAQGIDLALFPECYLQGHSYNKAIARRRALSLDDPALNTLIGRCASARTTAVIGLFERRGEAIYNSAIVVKAGHIIGVYAKAHPLESGCTPGTDFPIWALDDWRFGINICADLRYPYTASRLARKGAGLICNPVNLMLRPHKAEMWHRPGISGLQTCAKHSGCWVMASDVVGSNDDGWLSYGSSAIVDPNGVVVAKAKPYSEDVLVFDLPDRQHEGKFDQKAGVIAT</sequence>
<keyword evidence="1 3" id="KW-0378">Hydrolase</keyword>
<organism evidence="3 4">
    <name type="scientific">Rhizobium lusitanum</name>
    <dbReference type="NCBI Taxonomy" id="293958"/>
    <lineage>
        <taxon>Bacteria</taxon>
        <taxon>Pseudomonadati</taxon>
        <taxon>Pseudomonadota</taxon>
        <taxon>Alphaproteobacteria</taxon>
        <taxon>Hyphomicrobiales</taxon>
        <taxon>Rhizobiaceae</taxon>
        <taxon>Rhizobium/Agrobacterium group</taxon>
        <taxon>Rhizobium</taxon>
    </lineage>
</organism>
<dbReference type="SUPFAM" id="SSF56317">
    <property type="entry name" value="Carbon-nitrogen hydrolase"/>
    <property type="match status" value="1"/>
</dbReference>
<dbReference type="CDD" id="cd07197">
    <property type="entry name" value="nitrilase"/>
    <property type="match status" value="1"/>
</dbReference>
<dbReference type="InterPro" id="IPR036526">
    <property type="entry name" value="C-N_Hydrolase_sf"/>
</dbReference>
<dbReference type="Gene3D" id="3.60.110.10">
    <property type="entry name" value="Carbon-nitrogen hydrolase"/>
    <property type="match status" value="1"/>
</dbReference>
<dbReference type="InterPro" id="IPR003010">
    <property type="entry name" value="C-N_Hydrolase"/>
</dbReference>
<dbReference type="EMBL" id="FMAF01000001">
    <property type="protein sequence ID" value="SCB09366.1"/>
    <property type="molecule type" value="Genomic_DNA"/>
</dbReference>
<protein>
    <submittedName>
        <fullName evidence="3">Predicted amidohydrolase</fullName>
    </submittedName>
</protein>
<proteinExistence type="predicted"/>
<feature type="domain" description="CN hydrolase" evidence="2">
    <location>
        <begin position="1"/>
        <end position="240"/>
    </location>
</feature>
<name>A0A1C3U1L8_9HYPH</name>
<dbReference type="InterPro" id="IPR050345">
    <property type="entry name" value="Aliph_Amidase/BUP"/>
</dbReference>
<gene>
    <name evidence="3" type="ORF">GA0061101_101348</name>
</gene>
<evidence type="ECO:0000313" key="4">
    <source>
        <dbReference type="Proteomes" id="UP000199205"/>
    </source>
</evidence>
<dbReference type="GO" id="GO:0033388">
    <property type="term" value="P:putrescine biosynthetic process from arginine"/>
    <property type="evidence" value="ECO:0007669"/>
    <property type="project" value="TreeGrafter"/>
</dbReference>
<dbReference type="PROSITE" id="PS50263">
    <property type="entry name" value="CN_HYDROLASE"/>
    <property type="match status" value="1"/>
</dbReference>
<reference evidence="3 4" key="1">
    <citation type="submission" date="2016-08" db="EMBL/GenBank/DDBJ databases">
        <authorList>
            <person name="Seilhamer J.J."/>
        </authorList>
    </citation>
    <scope>NUCLEOTIDE SEQUENCE [LARGE SCALE GENOMIC DNA]</scope>
    <source>
        <strain evidence="3 4">P1-7</strain>
    </source>
</reference>
<dbReference type="AlphaFoldDB" id="A0A1C3U1L8"/>
<evidence type="ECO:0000313" key="3">
    <source>
        <dbReference type="EMBL" id="SCB09366.1"/>
    </source>
</evidence>
<evidence type="ECO:0000259" key="2">
    <source>
        <dbReference type="PROSITE" id="PS50263"/>
    </source>
</evidence>
<dbReference type="GO" id="GO:0050126">
    <property type="term" value="F:N-carbamoylputrescine amidase activity"/>
    <property type="evidence" value="ECO:0007669"/>
    <property type="project" value="TreeGrafter"/>
</dbReference>
<dbReference type="OrthoDB" id="9811121at2"/>